<accession>A0ABN7WQ19</accession>
<evidence type="ECO:0000313" key="1">
    <source>
        <dbReference type="EMBL" id="CAG8836251.1"/>
    </source>
</evidence>
<dbReference type="EMBL" id="CAJVQB010053170">
    <property type="protein sequence ID" value="CAG8836251.1"/>
    <property type="molecule type" value="Genomic_DNA"/>
</dbReference>
<name>A0ABN7WQ19_GIGMA</name>
<sequence>KKAEVLAQNIEEKEIRSKVESRFGTNFASLLGKVDSPIHIMNNILEVVAEEIKENRKISVITEFENTRTFKAIDEIKQDEFLLPLI</sequence>
<dbReference type="Proteomes" id="UP000789901">
    <property type="component" value="Unassembled WGS sequence"/>
</dbReference>
<comment type="caution">
    <text evidence="1">The sequence shown here is derived from an EMBL/GenBank/DDBJ whole genome shotgun (WGS) entry which is preliminary data.</text>
</comment>
<gene>
    <name evidence="1" type="ORF">GMARGA_LOCUS32945</name>
</gene>
<protein>
    <submittedName>
        <fullName evidence="1">14948_t:CDS:1</fullName>
    </submittedName>
</protein>
<keyword evidence="2" id="KW-1185">Reference proteome</keyword>
<feature type="non-terminal residue" evidence="1">
    <location>
        <position position="1"/>
    </location>
</feature>
<evidence type="ECO:0000313" key="2">
    <source>
        <dbReference type="Proteomes" id="UP000789901"/>
    </source>
</evidence>
<proteinExistence type="predicted"/>
<organism evidence="1 2">
    <name type="scientific">Gigaspora margarita</name>
    <dbReference type="NCBI Taxonomy" id="4874"/>
    <lineage>
        <taxon>Eukaryota</taxon>
        <taxon>Fungi</taxon>
        <taxon>Fungi incertae sedis</taxon>
        <taxon>Mucoromycota</taxon>
        <taxon>Glomeromycotina</taxon>
        <taxon>Glomeromycetes</taxon>
        <taxon>Diversisporales</taxon>
        <taxon>Gigasporaceae</taxon>
        <taxon>Gigaspora</taxon>
    </lineage>
</organism>
<reference evidence="1 2" key="1">
    <citation type="submission" date="2021-06" db="EMBL/GenBank/DDBJ databases">
        <authorList>
            <person name="Kallberg Y."/>
            <person name="Tangrot J."/>
            <person name="Rosling A."/>
        </authorList>
    </citation>
    <scope>NUCLEOTIDE SEQUENCE [LARGE SCALE GENOMIC DNA]</scope>
    <source>
        <strain evidence="1 2">120-4 pot B 10/14</strain>
    </source>
</reference>